<evidence type="ECO:0000259" key="4">
    <source>
        <dbReference type="PROSITE" id="PS51063"/>
    </source>
</evidence>
<dbReference type="SUPFAM" id="SSF46785">
    <property type="entry name" value="Winged helix' DNA-binding domain"/>
    <property type="match status" value="1"/>
</dbReference>
<dbReference type="OrthoDB" id="7584044at2"/>
<evidence type="ECO:0000313" key="5">
    <source>
        <dbReference type="EMBL" id="AXK79098.1"/>
    </source>
</evidence>
<dbReference type="InterPro" id="IPR018490">
    <property type="entry name" value="cNMP-bd_dom_sf"/>
</dbReference>
<dbReference type="SUPFAM" id="SSF51206">
    <property type="entry name" value="cAMP-binding domain-like"/>
    <property type="match status" value="1"/>
</dbReference>
<dbReference type="Pfam" id="PF00027">
    <property type="entry name" value="cNMP_binding"/>
    <property type="match status" value="1"/>
</dbReference>
<feature type="domain" description="HTH crp-type" evidence="4">
    <location>
        <begin position="148"/>
        <end position="222"/>
    </location>
</feature>
<dbReference type="InterPro" id="IPR012318">
    <property type="entry name" value="HTH_CRP"/>
</dbReference>
<dbReference type="InterPro" id="IPR000595">
    <property type="entry name" value="cNMP-bd_dom"/>
</dbReference>
<dbReference type="InterPro" id="IPR036388">
    <property type="entry name" value="WH-like_DNA-bd_sf"/>
</dbReference>
<dbReference type="PROSITE" id="PS51063">
    <property type="entry name" value="HTH_CRP_2"/>
    <property type="match status" value="1"/>
</dbReference>
<keyword evidence="3" id="KW-0804">Transcription</keyword>
<proteinExistence type="predicted"/>
<evidence type="ECO:0000256" key="2">
    <source>
        <dbReference type="ARBA" id="ARBA00023125"/>
    </source>
</evidence>
<reference evidence="5 6" key="1">
    <citation type="submission" date="2018-07" db="EMBL/GenBank/DDBJ databases">
        <authorList>
            <person name="Quirk P.G."/>
            <person name="Krulwich T.A."/>
        </authorList>
    </citation>
    <scope>NUCLEOTIDE SEQUENCE [LARGE SCALE GENOMIC DNA]</scope>
    <source>
        <strain evidence="5 6">CC-BB4</strain>
    </source>
</reference>
<sequence length="243" mass="27451">MQHVVDIIARKLGEHSSVTDTVVTALGRLTPQVRALAPREDIVRQGDKPSVSVVVLEGMLSRYHTLSNGRRQYLSFHIAGDLPDLQALFVEKMDHAVCAIDEAQVALVPHAQLHEQIDKVPDFASALWRETLIDAAIFREAITNNSARDPRARIAHFLCECYYRARAGKQERQGVCRLPLSQTQLGEALGISVVTVNRMVQQLRRTKAVDWVGHKLHVLNWQQLCELGEFDPAYLHLKRPLRM</sequence>
<dbReference type="SMART" id="SM00419">
    <property type="entry name" value="HTH_CRP"/>
    <property type="match status" value="1"/>
</dbReference>
<evidence type="ECO:0000256" key="3">
    <source>
        <dbReference type="ARBA" id="ARBA00023163"/>
    </source>
</evidence>
<keyword evidence="2" id="KW-0238">DNA-binding</keyword>
<dbReference type="GO" id="GO:0003677">
    <property type="term" value="F:DNA binding"/>
    <property type="evidence" value="ECO:0007669"/>
    <property type="project" value="UniProtKB-KW"/>
</dbReference>
<dbReference type="AlphaFoldDB" id="A0A345ZQA1"/>
<organism evidence="5 6">
    <name type="scientific">Pseudolabrys taiwanensis</name>
    <dbReference type="NCBI Taxonomy" id="331696"/>
    <lineage>
        <taxon>Bacteria</taxon>
        <taxon>Pseudomonadati</taxon>
        <taxon>Pseudomonadota</taxon>
        <taxon>Alphaproteobacteria</taxon>
        <taxon>Hyphomicrobiales</taxon>
        <taxon>Xanthobacteraceae</taxon>
        <taxon>Pseudolabrys</taxon>
    </lineage>
</organism>
<protein>
    <submittedName>
        <fullName evidence="5">Crp/Fnr family transcriptional regulator</fullName>
    </submittedName>
</protein>
<gene>
    <name evidence="5" type="ORF">DW352_00330</name>
</gene>
<dbReference type="RefSeq" id="WP_115687452.1">
    <property type="nucleotide sequence ID" value="NZ_CP031417.1"/>
</dbReference>
<dbReference type="GO" id="GO:0006355">
    <property type="term" value="P:regulation of DNA-templated transcription"/>
    <property type="evidence" value="ECO:0007669"/>
    <property type="project" value="InterPro"/>
</dbReference>
<dbReference type="InterPro" id="IPR014710">
    <property type="entry name" value="RmlC-like_jellyroll"/>
</dbReference>
<evidence type="ECO:0000256" key="1">
    <source>
        <dbReference type="ARBA" id="ARBA00023015"/>
    </source>
</evidence>
<keyword evidence="6" id="KW-1185">Reference proteome</keyword>
<dbReference type="Pfam" id="PF13545">
    <property type="entry name" value="HTH_Crp_2"/>
    <property type="match status" value="1"/>
</dbReference>
<accession>A0A345ZQA1</accession>
<dbReference type="Gene3D" id="2.60.120.10">
    <property type="entry name" value="Jelly Rolls"/>
    <property type="match status" value="1"/>
</dbReference>
<dbReference type="InterPro" id="IPR036390">
    <property type="entry name" value="WH_DNA-bd_sf"/>
</dbReference>
<dbReference type="Proteomes" id="UP000254889">
    <property type="component" value="Chromosome"/>
</dbReference>
<keyword evidence="1" id="KW-0805">Transcription regulation</keyword>
<name>A0A345ZQA1_9HYPH</name>
<dbReference type="CDD" id="cd00038">
    <property type="entry name" value="CAP_ED"/>
    <property type="match status" value="1"/>
</dbReference>
<dbReference type="EMBL" id="CP031417">
    <property type="protein sequence ID" value="AXK79098.1"/>
    <property type="molecule type" value="Genomic_DNA"/>
</dbReference>
<dbReference type="Gene3D" id="1.10.10.10">
    <property type="entry name" value="Winged helix-like DNA-binding domain superfamily/Winged helix DNA-binding domain"/>
    <property type="match status" value="1"/>
</dbReference>
<evidence type="ECO:0000313" key="6">
    <source>
        <dbReference type="Proteomes" id="UP000254889"/>
    </source>
</evidence>
<dbReference type="KEGG" id="ptaw:DW352_00330"/>